<dbReference type="Gene3D" id="3.40.50.10490">
    <property type="entry name" value="Glucose-6-phosphate isomerase like protein, domain 1"/>
    <property type="match status" value="2"/>
</dbReference>
<organism evidence="3 4">
    <name type="scientific">Mycolicibacterium aubagnense</name>
    <dbReference type="NCBI Taxonomy" id="319707"/>
    <lineage>
        <taxon>Bacteria</taxon>
        <taxon>Bacillati</taxon>
        <taxon>Actinomycetota</taxon>
        <taxon>Actinomycetes</taxon>
        <taxon>Mycobacteriales</taxon>
        <taxon>Mycobacteriaceae</taxon>
        <taxon>Mycolicibacterium</taxon>
    </lineage>
</organism>
<dbReference type="PANTHER" id="PTHR10937:SF8">
    <property type="entry name" value="AMINOTRANSFERASE-RELATED"/>
    <property type="match status" value="1"/>
</dbReference>
<sequence length="424" mass="44441">MKRVGGGLCPGKDDALARACTAVAHDGFDFRTAVIRFCPGLADDGQITLSTPVRGTVEPVQGLLLDGEPDKEKDKEKTVRPNQITPGHLMAAEIAEQPQVWRRLLDEGREPISALAARIAAAAPRFVLFVARGTSDHAALYAKYLVEITHGLPAGLVSPSTMTVYGAQPDLRDVLYIAVSQSGGSPDLVRSVEVARDRGALTVAVTNNAASDLARAAQVHIDVLAGAERSVAATKSYTAELLALQLLLGHDANGVDALPDLGEQVLGSGDRVREVAQRYRFAQRLVTTARGYSYPTAREAALKLMETSYLSAQAFSGADLLHGPLATVDPQVPVLAVVPEGAGGQAMAPVLARLAERNADVFGVGAATALSGLAGGITLPSGVSGELSPMLEILPLQQLALHLALARGDDPDQPRGLRKVTETL</sequence>
<dbReference type="InterPro" id="IPR001347">
    <property type="entry name" value="SIS_dom"/>
</dbReference>
<reference evidence="3 4" key="1">
    <citation type="journal article" date="2019" name="Emerg. Microbes Infect.">
        <title>Comprehensive subspecies identification of 175 nontuberculous mycobacteria species based on 7547 genomic profiles.</title>
        <authorList>
            <person name="Matsumoto Y."/>
            <person name="Kinjo T."/>
            <person name="Motooka D."/>
            <person name="Nabeya D."/>
            <person name="Jung N."/>
            <person name="Uechi K."/>
            <person name="Horii T."/>
            <person name="Iida T."/>
            <person name="Fujita J."/>
            <person name="Nakamura S."/>
        </authorList>
    </citation>
    <scope>NUCLEOTIDE SEQUENCE [LARGE SCALE GENOMIC DNA]</scope>
    <source>
        <strain evidence="3 4">JCM 15296</strain>
    </source>
</reference>
<keyword evidence="4" id="KW-1185">Reference proteome</keyword>
<dbReference type="CDD" id="cd05009">
    <property type="entry name" value="SIS_GlmS_GlmD_2"/>
    <property type="match status" value="1"/>
</dbReference>
<dbReference type="SUPFAM" id="SSF53697">
    <property type="entry name" value="SIS domain"/>
    <property type="match status" value="1"/>
</dbReference>
<protein>
    <submittedName>
        <fullName evidence="3">Glutamine-fructose-6-phosphate transaminase</fullName>
    </submittedName>
</protein>
<dbReference type="Pfam" id="PF01380">
    <property type="entry name" value="SIS"/>
    <property type="match status" value="2"/>
</dbReference>
<evidence type="ECO:0000313" key="4">
    <source>
        <dbReference type="Proteomes" id="UP000465609"/>
    </source>
</evidence>
<dbReference type="PROSITE" id="PS51464">
    <property type="entry name" value="SIS"/>
    <property type="match status" value="2"/>
</dbReference>
<feature type="domain" description="SIS" evidence="2">
    <location>
        <begin position="275"/>
        <end position="414"/>
    </location>
</feature>
<proteinExistence type="predicted"/>
<feature type="domain" description="SIS" evidence="2">
    <location>
        <begin position="115"/>
        <end position="258"/>
    </location>
</feature>
<evidence type="ECO:0000259" key="2">
    <source>
        <dbReference type="PROSITE" id="PS51464"/>
    </source>
</evidence>
<dbReference type="InterPro" id="IPR035466">
    <property type="entry name" value="GlmS/AgaS_SIS"/>
</dbReference>
<dbReference type="PANTHER" id="PTHR10937">
    <property type="entry name" value="GLUCOSAMINE--FRUCTOSE-6-PHOSPHATE AMINOTRANSFERASE, ISOMERIZING"/>
    <property type="match status" value="1"/>
</dbReference>
<dbReference type="InterPro" id="IPR035490">
    <property type="entry name" value="GlmS/FrlB_SIS"/>
</dbReference>
<evidence type="ECO:0000313" key="3">
    <source>
        <dbReference type="EMBL" id="BBX83964.1"/>
    </source>
</evidence>
<name>A0ABM7IAM6_9MYCO</name>
<accession>A0ABM7IAM6</accession>
<keyword evidence="1" id="KW-0677">Repeat</keyword>
<dbReference type="CDD" id="cd05008">
    <property type="entry name" value="SIS_GlmS_GlmD_1"/>
    <property type="match status" value="1"/>
</dbReference>
<dbReference type="Proteomes" id="UP000465609">
    <property type="component" value="Chromosome"/>
</dbReference>
<gene>
    <name evidence="3" type="ORF">MAUB_18370</name>
</gene>
<dbReference type="EMBL" id="AP022577">
    <property type="protein sequence ID" value="BBX83964.1"/>
    <property type="molecule type" value="Genomic_DNA"/>
</dbReference>
<dbReference type="InterPro" id="IPR046348">
    <property type="entry name" value="SIS_dom_sf"/>
</dbReference>
<evidence type="ECO:0000256" key="1">
    <source>
        <dbReference type="ARBA" id="ARBA00022737"/>
    </source>
</evidence>